<dbReference type="SFLD" id="SFLDG00358">
    <property type="entry name" value="Main_(cytGST)"/>
    <property type="match status" value="1"/>
</dbReference>
<dbReference type="RefSeq" id="WP_111457919.1">
    <property type="nucleotide sequence ID" value="NZ_QFYP01000001.1"/>
</dbReference>
<accession>A0A328B3W9</accession>
<evidence type="ECO:0000313" key="3">
    <source>
        <dbReference type="EMBL" id="RAK60626.1"/>
    </source>
</evidence>
<protein>
    <submittedName>
        <fullName evidence="3">Glutathione S-transferase</fullName>
    </submittedName>
</protein>
<dbReference type="Pfam" id="PF02798">
    <property type="entry name" value="GST_N"/>
    <property type="match status" value="1"/>
</dbReference>
<dbReference type="SFLD" id="SFLDG01150">
    <property type="entry name" value="Main.1:_Beta-like"/>
    <property type="match status" value="1"/>
</dbReference>
<evidence type="ECO:0000313" key="4">
    <source>
        <dbReference type="Proteomes" id="UP000249842"/>
    </source>
</evidence>
<dbReference type="CDD" id="cd03188">
    <property type="entry name" value="GST_C_Beta"/>
    <property type="match status" value="1"/>
</dbReference>
<organism evidence="3 4">
    <name type="scientific">Phenylobacterium hankyongense</name>
    <dbReference type="NCBI Taxonomy" id="1813876"/>
    <lineage>
        <taxon>Bacteria</taxon>
        <taxon>Pseudomonadati</taxon>
        <taxon>Pseudomonadota</taxon>
        <taxon>Alphaproteobacteria</taxon>
        <taxon>Caulobacterales</taxon>
        <taxon>Caulobacteraceae</taxon>
        <taxon>Phenylobacterium</taxon>
    </lineage>
</organism>
<feature type="domain" description="GST C-terminal" evidence="2">
    <location>
        <begin position="86"/>
        <end position="207"/>
    </location>
</feature>
<dbReference type="InterPro" id="IPR040079">
    <property type="entry name" value="Glutathione_S-Trfase"/>
</dbReference>
<dbReference type="InterPro" id="IPR004046">
    <property type="entry name" value="GST_C"/>
</dbReference>
<dbReference type="AlphaFoldDB" id="A0A328B3W9"/>
<dbReference type="Pfam" id="PF14497">
    <property type="entry name" value="GST_C_3"/>
    <property type="match status" value="1"/>
</dbReference>
<dbReference type="InterPro" id="IPR010987">
    <property type="entry name" value="Glutathione-S-Trfase_C-like"/>
</dbReference>
<sequence length="207" mass="22912">MLKLFYSPGACSLAPHIALEEAGASYECVRTNTAEGEQRRPEYLAINPKGRIPALVTERGVLTETPAILAFVAQSFPEARLAPLDDPFAFAEAQAFNSYLCSTVHVAHAHRHRGYRWADDPAALAEMTRKVPETIGACFQLIEDTMLRGPWVMGEAYTVCDGYLFTLADWLEGDGVDPRRFPMVFEHRERVRARPAVSRALATESGA</sequence>
<reference evidence="4" key="1">
    <citation type="submission" date="2018-05" db="EMBL/GenBank/DDBJ databases">
        <authorList>
            <person name="Li X."/>
        </authorList>
    </citation>
    <scope>NUCLEOTIDE SEQUENCE [LARGE SCALE GENOMIC DNA]</scope>
    <source>
        <strain evidence="4">HKS-05</strain>
    </source>
</reference>
<dbReference type="SUPFAM" id="SSF52833">
    <property type="entry name" value="Thioredoxin-like"/>
    <property type="match status" value="1"/>
</dbReference>
<feature type="domain" description="GST N-terminal" evidence="1">
    <location>
        <begin position="1"/>
        <end position="80"/>
    </location>
</feature>
<dbReference type="GO" id="GO:0016740">
    <property type="term" value="F:transferase activity"/>
    <property type="evidence" value="ECO:0007669"/>
    <property type="project" value="UniProtKB-KW"/>
</dbReference>
<evidence type="ECO:0000259" key="1">
    <source>
        <dbReference type="PROSITE" id="PS50404"/>
    </source>
</evidence>
<dbReference type="Gene3D" id="1.20.1050.10">
    <property type="match status" value="1"/>
</dbReference>
<dbReference type="OrthoDB" id="7583243at2"/>
<dbReference type="PANTHER" id="PTHR44051">
    <property type="entry name" value="GLUTATHIONE S-TRANSFERASE-RELATED"/>
    <property type="match status" value="1"/>
</dbReference>
<dbReference type="SFLD" id="SFLDS00019">
    <property type="entry name" value="Glutathione_Transferase_(cytos"/>
    <property type="match status" value="1"/>
</dbReference>
<keyword evidence="3" id="KW-0808">Transferase</keyword>
<keyword evidence="4" id="KW-1185">Reference proteome</keyword>
<comment type="caution">
    <text evidence="3">The sequence shown here is derived from an EMBL/GenBank/DDBJ whole genome shotgun (WGS) entry which is preliminary data.</text>
</comment>
<dbReference type="Gene3D" id="3.40.30.10">
    <property type="entry name" value="Glutaredoxin"/>
    <property type="match status" value="1"/>
</dbReference>
<proteinExistence type="predicted"/>
<dbReference type="PANTHER" id="PTHR44051:SF8">
    <property type="entry name" value="GLUTATHIONE S-TRANSFERASE GSTA"/>
    <property type="match status" value="1"/>
</dbReference>
<name>A0A328B3W9_9CAUL</name>
<dbReference type="InterPro" id="IPR004045">
    <property type="entry name" value="Glutathione_S-Trfase_N"/>
</dbReference>
<dbReference type="PROSITE" id="PS50404">
    <property type="entry name" value="GST_NTER"/>
    <property type="match status" value="1"/>
</dbReference>
<dbReference type="Proteomes" id="UP000249842">
    <property type="component" value="Unassembled WGS sequence"/>
</dbReference>
<dbReference type="InterPro" id="IPR036282">
    <property type="entry name" value="Glutathione-S-Trfase_C_sf"/>
</dbReference>
<dbReference type="SUPFAM" id="SSF47616">
    <property type="entry name" value="GST C-terminal domain-like"/>
    <property type="match status" value="1"/>
</dbReference>
<evidence type="ECO:0000259" key="2">
    <source>
        <dbReference type="PROSITE" id="PS50405"/>
    </source>
</evidence>
<dbReference type="EMBL" id="QFYP01000001">
    <property type="protein sequence ID" value="RAK60626.1"/>
    <property type="molecule type" value="Genomic_DNA"/>
</dbReference>
<gene>
    <name evidence="3" type="ORF">DJ021_12815</name>
</gene>
<dbReference type="InterPro" id="IPR036249">
    <property type="entry name" value="Thioredoxin-like_sf"/>
</dbReference>
<dbReference type="CDD" id="cd03057">
    <property type="entry name" value="GST_N_Beta"/>
    <property type="match status" value="1"/>
</dbReference>
<dbReference type="PROSITE" id="PS50405">
    <property type="entry name" value="GST_CTER"/>
    <property type="match status" value="1"/>
</dbReference>